<sequence length="1089" mass="117845">MGDPLHEWLNVDGQTLHQNGFQDASEVIPQDANSMFPYQSIPAPQSRRQGHSYRAPHQPFPETTPQFSRYQPPQTIQNASFAVPSFPTTNNALNISQVQESHAVPPSSSGNLGLSNLVPQDMMNWINLAEYNAGGMSAGSDNVLRADMAETTNPSYASDGAFSNLAWPHEMSSVNGISNGTGHLAHPMQQSNHYQQQPTQQANIAVPHISNHNDMLHGQTSIQTQGQQQNPAEECMKLQYWIQSGFPQIPLAQSTMPQTVPTQQSASGLGFASNTNGTHPVPQQQIKPIMQGFSGLGESSVLENAYPQGAQYLANPTSSFQPQPAQTMQPVPQNPTQVECEQFLAYAMAGPLSTMATGTTVPRSDAYHHHTAVAGQLETLSLAQDRGNPASGQILSDLESYLLAPSRYALGERKIIIHTPRVGQRSYGTEKRFLCPPPTACVVGLPWWQADDKGTLRPPSINISITGEHSVPSSTPFWTSIQNKVYEETAKLRLTPSERPFVGKVSNKGLHISDGTEPKEDKKGRTIKAVMAVHCRREDGQLGQEIGSFESKEIKIVSKPSKKRSSVRTSDLFLQHGSLVTLFNRIKAQTSTTKFLAVAPNLRQLKGSDGKPLPLPAGLSTTENAFVADHHAWDPFVMWLVDVNKPQARTEHPATPNAPFPPPSDAISLPSSKVIPIICFNHTMRLQCPSTGLITPVMVIRKVEGPQTVQAFEGSRKENDVTRCAVNELPSDPVCQLHKIAFELYAPPVAPRSPVYGSDLRSPGSWLSCDQEGISFQPGISARNWTIASSTPPSRGSLQLSGSLPPSPGNHMSALQPMTPRSVVSNTLPSAPTSPAVMYSPSLTKGNGGPLSAGDYFAASRHHSSGSSTPYILASPQTPVDDLGESGGHGPVRRRRTSSGASLASVRPSSVPTPMMRPPPPRKRGSQQSIHGADKKENESDGLLWTIDVAESATWTIVGAESKTYTFWIPPHVERLSAPVTPFPALNKYIPPGVAAETGHHVDKRYPGQFTTLVDAPLATFYGSGLGKRPDGEPLQKVYYGTQPAKHNEVRCKEVMNASVPDVARSAVPIFLVKTNGECIYPTPLTWTG</sequence>
<gene>
    <name evidence="1" type="ORF">QFC20_004221</name>
</gene>
<name>A0ACC2W489_9TREE</name>
<accession>A0ACC2W489</accession>
<dbReference type="EMBL" id="JASBWS010000046">
    <property type="protein sequence ID" value="KAJ9105886.1"/>
    <property type="molecule type" value="Genomic_DNA"/>
</dbReference>
<keyword evidence="2" id="KW-1185">Reference proteome</keyword>
<comment type="caution">
    <text evidence="1">The sequence shown here is derived from an EMBL/GenBank/DDBJ whole genome shotgun (WGS) entry which is preliminary data.</text>
</comment>
<proteinExistence type="predicted"/>
<organism evidence="1 2">
    <name type="scientific">Naganishia adeliensis</name>
    <dbReference type="NCBI Taxonomy" id="92952"/>
    <lineage>
        <taxon>Eukaryota</taxon>
        <taxon>Fungi</taxon>
        <taxon>Dikarya</taxon>
        <taxon>Basidiomycota</taxon>
        <taxon>Agaricomycotina</taxon>
        <taxon>Tremellomycetes</taxon>
        <taxon>Filobasidiales</taxon>
        <taxon>Filobasidiaceae</taxon>
        <taxon>Naganishia</taxon>
    </lineage>
</organism>
<dbReference type="Proteomes" id="UP001230649">
    <property type="component" value="Unassembled WGS sequence"/>
</dbReference>
<evidence type="ECO:0000313" key="1">
    <source>
        <dbReference type="EMBL" id="KAJ9105886.1"/>
    </source>
</evidence>
<protein>
    <submittedName>
        <fullName evidence="1">Uncharacterized protein</fullName>
    </submittedName>
</protein>
<reference evidence="1" key="1">
    <citation type="submission" date="2023-04" db="EMBL/GenBank/DDBJ databases">
        <title>Draft Genome sequencing of Naganishia species isolated from polar environments using Oxford Nanopore Technology.</title>
        <authorList>
            <person name="Leo P."/>
            <person name="Venkateswaran K."/>
        </authorList>
    </citation>
    <scope>NUCLEOTIDE SEQUENCE</scope>
    <source>
        <strain evidence="1">MNA-CCFEE 5262</strain>
    </source>
</reference>
<evidence type="ECO:0000313" key="2">
    <source>
        <dbReference type="Proteomes" id="UP001230649"/>
    </source>
</evidence>